<dbReference type="EMBL" id="JAVCAP010000022">
    <property type="protein sequence ID" value="MDP8568408.1"/>
    <property type="molecule type" value="Genomic_DNA"/>
</dbReference>
<comment type="caution">
    <text evidence="2">The sequence shown here is derived from an EMBL/GenBank/DDBJ whole genome shotgun (WGS) entry which is preliminary data.</text>
</comment>
<dbReference type="RefSeq" id="WP_306390128.1">
    <property type="nucleotide sequence ID" value="NZ_JAVCAP010000022.1"/>
</dbReference>
<evidence type="ECO:0000313" key="2">
    <source>
        <dbReference type="EMBL" id="MDP8568408.1"/>
    </source>
</evidence>
<sequence length="170" mass="19759">MKKPILPTEILIALHPSLYLWGWLGFFSMLVVGVLAYCLPWPIAFAAILLYAIYLLWQYTQLVATRHEHSIRTLRVDVYGQLSVVDGLGRRWFAEVLPDTVVHRYGLLIHLHYLDEATADEQGVKESADRKTNSLMSRWLRPTRLLILPDHADAESLRALRVWLRWGLHY</sequence>
<proteinExistence type="predicted"/>
<accession>A0ABT9JUX9</accession>
<organism evidence="2 3">
    <name type="scientific">Methylophilus aquaticus</name>
    <dbReference type="NCBI Taxonomy" id="1971610"/>
    <lineage>
        <taxon>Bacteria</taxon>
        <taxon>Pseudomonadati</taxon>
        <taxon>Pseudomonadota</taxon>
        <taxon>Betaproteobacteria</taxon>
        <taxon>Nitrosomonadales</taxon>
        <taxon>Methylophilaceae</taxon>
        <taxon>Methylophilus</taxon>
    </lineage>
</organism>
<feature type="transmembrane region" description="Helical" evidence="1">
    <location>
        <begin position="12"/>
        <end position="33"/>
    </location>
</feature>
<gene>
    <name evidence="2" type="ORF">Q9291_11165</name>
</gene>
<keyword evidence="1" id="KW-0812">Transmembrane</keyword>
<feature type="transmembrane region" description="Helical" evidence="1">
    <location>
        <begin position="39"/>
        <end position="57"/>
    </location>
</feature>
<name>A0ABT9JUX9_9PROT</name>
<keyword evidence="3" id="KW-1185">Reference proteome</keyword>
<evidence type="ECO:0000256" key="1">
    <source>
        <dbReference type="SAM" id="Phobius"/>
    </source>
</evidence>
<evidence type="ECO:0000313" key="3">
    <source>
        <dbReference type="Proteomes" id="UP001225906"/>
    </source>
</evidence>
<reference evidence="3" key="1">
    <citation type="journal article" date="2019" name="Int. J. Syst. Evol. Microbiol.">
        <title>The Global Catalogue of Microorganisms (GCM) 10K type strain sequencing project: providing services to taxonomists for standard genome sequencing and annotation.</title>
        <authorList>
            <consortium name="The Broad Institute Genomics Platform"/>
            <consortium name="The Broad Institute Genome Sequencing Center for Infectious Disease"/>
            <person name="Wu L."/>
            <person name="Ma J."/>
        </authorList>
    </citation>
    <scope>NUCLEOTIDE SEQUENCE [LARGE SCALE GENOMIC DNA]</scope>
    <source>
        <strain evidence="3">VKM B-3159</strain>
    </source>
</reference>
<dbReference type="Proteomes" id="UP001225906">
    <property type="component" value="Unassembled WGS sequence"/>
</dbReference>
<protein>
    <submittedName>
        <fullName evidence="2">Uncharacterized protein</fullName>
    </submittedName>
</protein>
<keyword evidence="1" id="KW-0472">Membrane</keyword>
<keyword evidence="1" id="KW-1133">Transmembrane helix</keyword>